<keyword evidence="5" id="KW-0238">DNA-binding</keyword>
<feature type="region of interest" description="Disordered" evidence="11">
    <location>
        <begin position="134"/>
        <end position="168"/>
    </location>
</feature>
<dbReference type="Proteomes" id="UP000001554">
    <property type="component" value="Chromosome 6"/>
</dbReference>
<protein>
    <recommendedName>
        <fullName evidence="8">Zinc finger CCCH domain-containing protein 3</fullName>
    </recommendedName>
    <alternativeName>
        <fullName evidence="9">Smad-interacting CPSF-like factor</fullName>
    </alternativeName>
</protein>
<feature type="zinc finger region" description="C3H1-type" evidence="10">
    <location>
        <begin position="682"/>
        <end position="710"/>
    </location>
</feature>
<evidence type="ECO:0000256" key="1">
    <source>
        <dbReference type="ARBA" id="ARBA00022723"/>
    </source>
</evidence>
<dbReference type="InterPro" id="IPR000571">
    <property type="entry name" value="Znf_CCCH"/>
</dbReference>
<evidence type="ECO:0000256" key="2">
    <source>
        <dbReference type="ARBA" id="ARBA00022737"/>
    </source>
</evidence>
<feature type="compositionally biased region" description="Low complexity" evidence="11">
    <location>
        <begin position="376"/>
        <end position="390"/>
    </location>
</feature>
<feature type="domain" description="C3H1-type" evidence="12">
    <location>
        <begin position="763"/>
        <end position="790"/>
    </location>
</feature>
<evidence type="ECO:0000256" key="6">
    <source>
        <dbReference type="ARBA" id="ARBA00057285"/>
    </source>
</evidence>
<name>A0A9J7MT10_BRAFL</name>
<dbReference type="Gene3D" id="4.10.1000.10">
    <property type="entry name" value="Zinc finger, CCCH-type"/>
    <property type="match status" value="2"/>
</dbReference>
<feature type="compositionally biased region" description="Low complexity" evidence="11">
    <location>
        <begin position="226"/>
        <end position="236"/>
    </location>
</feature>
<dbReference type="KEGG" id="bfo:118417370"/>
<evidence type="ECO:0000256" key="8">
    <source>
        <dbReference type="ARBA" id="ARBA00071600"/>
    </source>
</evidence>
<feature type="region of interest" description="Disordered" evidence="11">
    <location>
        <begin position="290"/>
        <end position="315"/>
    </location>
</feature>
<dbReference type="AlphaFoldDB" id="A0A9J7MT10"/>
<feature type="region of interest" description="Disordered" evidence="11">
    <location>
        <begin position="337"/>
        <end position="391"/>
    </location>
</feature>
<dbReference type="FunFam" id="4.10.1000.10:FF:000008">
    <property type="entry name" value="zinc finger CCCH domain-containing protein 3"/>
    <property type="match status" value="1"/>
</dbReference>
<feature type="compositionally biased region" description="Basic and acidic residues" evidence="11">
    <location>
        <begin position="433"/>
        <end position="442"/>
    </location>
</feature>
<keyword evidence="3 10" id="KW-0863">Zinc-finger</keyword>
<feature type="region of interest" description="Disordered" evidence="11">
    <location>
        <begin position="810"/>
        <end position="961"/>
    </location>
</feature>
<reference evidence="13" key="1">
    <citation type="journal article" date="2020" name="Nat. Ecol. Evol.">
        <title>Deeply conserved synteny resolves early events in vertebrate evolution.</title>
        <authorList>
            <person name="Simakov O."/>
            <person name="Marletaz F."/>
            <person name="Yue J.X."/>
            <person name="O'Connell B."/>
            <person name="Jenkins J."/>
            <person name="Brandt A."/>
            <person name="Calef R."/>
            <person name="Tung C.H."/>
            <person name="Huang T.K."/>
            <person name="Schmutz J."/>
            <person name="Satoh N."/>
            <person name="Yu J.K."/>
            <person name="Putnam N.H."/>
            <person name="Green R.E."/>
            <person name="Rokhsar D.S."/>
        </authorList>
    </citation>
    <scope>NUCLEOTIDE SEQUENCE [LARGE SCALE GENOMIC DNA]</scope>
    <source>
        <strain evidence="13">S238N-H82</strain>
    </source>
</reference>
<evidence type="ECO:0000313" key="13">
    <source>
        <dbReference type="Proteomes" id="UP000001554"/>
    </source>
</evidence>
<evidence type="ECO:0000259" key="12">
    <source>
        <dbReference type="PROSITE" id="PS50103"/>
    </source>
</evidence>
<feature type="compositionally biased region" description="Basic and acidic residues" evidence="11">
    <location>
        <begin position="919"/>
        <end position="931"/>
    </location>
</feature>
<feature type="region of interest" description="Disordered" evidence="11">
    <location>
        <begin position="211"/>
        <end position="236"/>
    </location>
</feature>
<feature type="domain" description="C3H1-type" evidence="12">
    <location>
        <begin position="682"/>
        <end position="710"/>
    </location>
</feature>
<evidence type="ECO:0000256" key="7">
    <source>
        <dbReference type="ARBA" id="ARBA00064187"/>
    </source>
</evidence>
<sequence length="961" mass="103624">MADREREVLEKQIRCLSNLISTHKQLSAQEQLQDRLGQQTARQLQGRRGQQTSAPVASSRHARHRYTWSAPVGSTNTHPTSACSSAVSSTRTTAAATAHKLVRQTPAAPVSAHMTVTTATTGFTSGRIVAVPVRRPSSRPAGQGSGHPSSGAKVIRSAAASQGSSQYRWTPAVTSTANAASGLVQRTAVTLTNPKTTVPPANTILKTAKTNLQKPTESGVKPPAHPVTTSVSVPSQPVSTGRVVATKYSLKKVSPAQLSLSKTSTPRAAASAGVRPSTGRVVSSRFRLRKAGTEPGSLQAHSRTVGTELGPPQAHSRAVQAAGSSGVVCSRYRLNKVSPGGTNKSGAHRVGGRGKTPSPKVLTSKHKLRRQAGRGSSMSKTSPSLSKRSPAGFVTAGKYKLRAKRGGTPGVRRGGGKSAGAVVSRYRLVKPRPAADTDRPAKDTGTAKFPSQEQLRWTRSSSSAVMAEQHRVTDTRRGRYVTPGTVSTPGLGRRVSRYKIVKSSTSAAGSMSKRTRPDPRTTRYYVKTASGKLLVKGGVVYKLSSSRLTRASHFHSHRYTLSLSQVHTFTLTGKPAAHKDVKVNIRGERFLLDASGKTLTRVKETAGSSTNEAAGTRPGKEPFTPRGVSRVVIRGVPFIRTAPGKLVRSSATNKVQEMASRAVQRSILTSQTARYRKTNRQAAARQYCMFYNRFGRCNRGNDCPYIHDPDKVAVCTRFLRGTCPVNDCPFSHKVSPDKMPVCSYFLRGVCNRDDCPYSHVYVSRNAQVCQDFVHGYCPRGKQCTKKHTLDCPDFSRTGSCPRGGRCRMVHRRRREKRRHAEAGEETRGEDADGREETAASHRPAEGDPDSGEEHQQESGEDSREESGEESGEEPPRKVAKLPSFISLRDSMDAGSTEQPGQGQEKLPAFPSQSGSQSESRARAEQVLERLQIRPRFLARPRRGGENDGTTGSAEKDGSAGE</sequence>
<evidence type="ECO:0000256" key="3">
    <source>
        <dbReference type="ARBA" id="ARBA00022771"/>
    </source>
</evidence>
<evidence type="ECO:0000256" key="10">
    <source>
        <dbReference type="PROSITE-ProRule" id="PRU00723"/>
    </source>
</evidence>
<reference evidence="14" key="2">
    <citation type="submission" date="2025-08" db="UniProtKB">
        <authorList>
            <consortium name="RefSeq"/>
        </authorList>
    </citation>
    <scope>IDENTIFICATION</scope>
    <source>
        <strain evidence="14">S238N-H82</strain>
        <tissue evidence="14">Testes</tissue>
    </source>
</reference>
<keyword evidence="1 10" id="KW-0479">Metal-binding</keyword>
<accession>A0A9J7MT10</accession>
<gene>
    <name evidence="14" type="primary">LOC118417370</name>
</gene>
<feature type="domain" description="C3H1-type" evidence="12">
    <location>
        <begin position="791"/>
        <end position="813"/>
    </location>
</feature>
<feature type="domain" description="C3H1-type" evidence="12">
    <location>
        <begin position="736"/>
        <end position="762"/>
    </location>
</feature>
<proteinExistence type="predicted"/>
<dbReference type="FunFam" id="4.10.1000.10:FF:000022">
    <property type="entry name" value="Zinc finger CCCH domain-containing protein 7"/>
    <property type="match status" value="1"/>
</dbReference>
<dbReference type="GO" id="GO:0003677">
    <property type="term" value="F:DNA binding"/>
    <property type="evidence" value="ECO:0007669"/>
    <property type="project" value="UniProtKB-KW"/>
</dbReference>
<feature type="compositionally biased region" description="Polar residues" evidence="11">
    <location>
        <begin position="449"/>
        <end position="464"/>
    </location>
</feature>
<feature type="compositionally biased region" description="Polar residues" evidence="11">
    <location>
        <begin position="31"/>
        <end position="56"/>
    </location>
</feature>
<dbReference type="Pfam" id="PF00642">
    <property type="entry name" value="zf-CCCH"/>
    <property type="match status" value="2"/>
</dbReference>
<evidence type="ECO:0000256" key="11">
    <source>
        <dbReference type="SAM" id="MobiDB-lite"/>
    </source>
</evidence>
<dbReference type="InterPro" id="IPR036855">
    <property type="entry name" value="Znf_CCCH_sf"/>
</dbReference>
<dbReference type="GO" id="GO:0005634">
    <property type="term" value="C:nucleus"/>
    <property type="evidence" value="ECO:0000318"/>
    <property type="project" value="GO_Central"/>
</dbReference>
<feature type="zinc finger region" description="C3H1-type" evidence="10">
    <location>
        <begin position="791"/>
        <end position="813"/>
    </location>
</feature>
<comment type="subunit">
    <text evidence="7">Interacts with SMAD1, SMAD3, SMAD4, CPSF2 and CPSF3.</text>
</comment>
<dbReference type="GeneID" id="118417370"/>
<dbReference type="PANTHER" id="PTHR46156:SF1">
    <property type="entry name" value="ZINC FINGER CCCH DOMAIN-CONTAINING PROTEIN 3"/>
    <property type="match status" value="1"/>
</dbReference>
<feature type="compositionally biased region" description="Polar residues" evidence="11">
    <location>
        <begin position="159"/>
        <end position="168"/>
    </location>
</feature>
<dbReference type="RefSeq" id="XP_035678816.1">
    <property type="nucleotide sequence ID" value="XM_035822923.1"/>
</dbReference>
<dbReference type="SMART" id="SM00356">
    <property type="entry name" value="ZnF_C3H1"/>
    <property type="match status" value="5"/>
</dbReference>
<feature type="zinc finger region" description="C3H1-type" evidence="10">
    <location>
        <begin position="714"/>
        <end position="735"/>
    </location>
</feature>
<feature type="domain" description="C3H1-type" evidence="12">
    <location>
        <begin position="714"/>
        <end position="735"/>
    </location>
</feature>
<feature type="zinc finger region" description="C3H1-type" evidence="10">
    <location>
        <begin position="736"/>
        <end position="762"/>
    </location>
</feature>
<organism evidence="13 14">
    <name type="scientific">Branchiostoma floridae</name>
    <name type="common">Florida lancelet</name>
    <name type="synonym">Amphioxus</name>
    <dbReference type="NCBI Taxonomy" id="7739"/>
    <lineage>
        <taxon>Eukaryota</taxon>
        <taxon>Metazoa</taxon>
        <taxon>Chordata</taxon>
        <taxon>Cephalochordata</taxon>
        <taxon>Leptocardii</taxon>
        <taxon>Amphioxiformes</taxon>
        <taxon>Branchiostomatidae</taxon>
        <taxon>Branchiostoma</taxon>
    </lineage>
</organism>
<evidence type="ECO:0000256" key="9">
    <source>
        <dbReference type="ARBA" id="ARBA00079564"/>
    </source>
</evidence>
<dbReference type="PANTHER" id="PTHR46156">
    <property type="entry name" value="CCCH ZINGC FINGER"/>
    <property type="match status" value="1"/>
</dbReference>
<keyword evidence="13" id="KW-1185">Reference proteome</keyword>
<dbReference type="OrthoDB" id="3247158at2759"/>
<feature type="region of interest" description="Disordered" evidence="11">
    <location>
        <begin position="604"/>
        <end position="625"/>
    </location>
</feature>
<dbReference type="PROSITE" id="PS50103">
    <property type="entry name" value="ZF_C3H1"/>
    <property type="match status" value="5"/>
</dbReference>
<evidence type="ECO:0000256" key="4">
    <source>
        <dbReference type="ARBA" id="ARBA00022833"/>
    </source>
</evidence>
<feature type="compositionally biased region" description="Basic and acidic residues" evidence="11">
    <location>
        <begin position="818"/>
        <end position="865"/>
    </location>
</feature>
<feature type="region of interest" description="Disordered" evidence="11">
    <location>
        <begin position="31"/>
        <end position="62"/>
    </location>
</feature>
<feature type="region of interest" description="Disordered" evidence="11">
    <location>
        <begin position="432"/>
        <end position="473"/>
    </location>
</feature>
<feature type="zinc finger region" description="C3H1-type" evidence="10">
    <location>
        <begin position="763"/>
        <end position="790"/>
    </location>
</feature>
<comment type="function">
    <text evidence="6">Required for the export of polyadenylated mRNAs from the nucleus. Enhances ACVR1B-induced SMAD-dependent transcription. Binds to single-stranded DNA but not to double-stranded DNA in vitro. Involved in RNA cleavage.</text>
</comment>
<keyword evidence="2" id="KW-0677">Repeat</keyword>
<evidence type="ECO:0000313" key="14">
    <source>
        <dbReference type="RefSeq" id="XP_035678816.1"/>
    </source>
</evidence>
<keyword evidence="4 10" id="KW-0862">Zinc</keyword>
<feature type="compositionally biased region" description="Basic residues" evidence="11">
    <location>
        <begin position="363"/>
        <end position="372"/>
    </location>
</feature>
<dbReference type="GO" id="GO:0008270">
    <property type="term" value="F:zinc ion binding"/>
    <property type="evidence" value="ECO:0007669"/>
    <property type="project" value="UniProtKB-KW"/>
</dbReference>
<dbReference type="SUPFAM" id="SSF90229">
    <property type="entry name" value="CCCH zinc finger"/>
    <property type="match status" value="1"/>
</dbReference>
<evidence type="ECO:0000256" key="5">
    <source>
        <dbReference type="ARBA" id="ARBA00023125"/>
    </source>
</evidence>